<keyword evidence="2" id="KW-1185">Reference proteome</keyword>
<dbReference type="AlphaFoldDB" id="A0AAF1K5Q0"/>
<dbReference type="Proteomes" id="UP001196068">
    <property type="component" value="Unassembled WGS sequence"/>
</dbReference>
<reference evidence="1" key="2">
    <citation type="journal article" date="2021" name="Syst. Appl. Microbiol.">
        <title>Roseomonas hellenica sp. nov., isolated from roots of wild-growing Alkanna tinctoria.</title>
        <authorList>
            <person name="Rat A."/>
            <person name="Naranjo H.D."/>
            <person name="Lebbe L."/>
            <person name="Cnockaert M."/>
            <person name="Krigas N."/>
            <person name="Grigoriadou K."/>
            <person name="Maloupa E."/>
            <person name="Willems A."/>
        </authorList>
    </citation>
    <scope>NUCLEOTIDE SEQUENCE</scope>
    <source>
        <strain evidence="1">LMG 28251</strain>
    </source>
</reference>
<dbReference type="SUPFAM" id="SSF53448">
    <property type="entry name" value="Nucleotide-diphospho-sugar transferases"/>
    <property type="match status" value="1"/>
</dbReference>
<dbReference type="InterPro" id="IPR029044">
    <property type="entry name" value="Nucleotide-diphossugar_trans"/>
</dbReference>
<dbReference type="Gene3D" id="3.90.550.10">
    <property type="entry name" value="Spore Coat Polysaccharide Biosynthesis Protein SpsA, Chain A"/>
    <property type="match status" value="1"/>
</dbReference>
<name>A0AAF1K5Q0_9PROT</name>
<reference evidence="1" key="1">
    <citation type="submission" date="2020-01" db="EMBL/GenBank/DDBJ databases">
        <authorList>
            <person name="Rat A."/>
        </authorList>
    </citation>
    <scope>NUCLEOTIDE SEQUENCE</scope>
    <source>
        <strain evidence="1">LMG 28251</strain>
    </source>
</reference>
<sequence length="292" mass="31991">MRIVVGIATAGRRDILSQTLADLAGQTRPADAVIICPAHPDDFDERAAASIGLPITAIRSRPGSCAQRNAILDRSSEFNLVVFFDDDFLPANTFLAECERLFAEAPDIVVATGRVLVDGIHGPGLSVAEGRAILERDDGSDAEAPPTAIYNAYGCNMAFRMAAIDANATRFDEAMPLYAWQEDVDFCRRLAPLGRIVRSPALRGVHLGSKRGRSSGIRFGYSQIANPLYLVRKGSVHRSWALRLMLRNLAANMAGSLRPPALVDRRGRLRGNLIAFRDLLRRRMAPDRILEL</sequence>
<dbReference type="InterPro" id="IPR050834">
    <property type="entry name" value="Glycosyltransf_2"/>
</dbReference>
<organism evidence="1 2">
    <name type="scientific">Plastoroseomonas arctica</name>
    <dbReference type="NCBI Taxonomy" id="1509237"/>
    <lineage>
        <taxon>Bacteria</taxon>
        <taxon>Pseudomonadati</taxon>
        <taxon>Pseudomonadota</taxon>
        <taxon>Alphaproteobacteria</taxon>
        <taxon>Acetobacterales</taxon>
        <taxon>Acetobacteraceae</taxon>
        <taxon>Plastoroseomonas</taxon>
    </lineage>
</organism>
<protein>
    <submittedName>
        <fullName evidence="1">Glucosyll transferase family 2</fullName>
    </submittedName>
</protein>
<accession>A0AAF1K5Q0</accession>
<gene>
    <name evidence="1" type="ORF">GXW79_15415</name>
</gene>
<dbReference type="EMBL" id="JAAEDH010000018">
    <property type="protein sequence ID" value="MBR0656469.1"/>
    <property type="molecule type" value="Genomic_DNA"/>
</dbReference>
<evidence type="ECO:0000313" key="2">
    <source>
        <dbReference type="Proteomes" id="UP001196068"/>
    </source>
</evidence>
<comment type="caution">
    <text evidence="1">The sequence shown here is derived from an EMBL/GenBank/DDBJ whole genome shotgun (WGS) entry which is preliminary data.</text>
</comment>
<dbReference type="PANTHER" id="PTHR43685">
    <property type="entry name" value="GLYCOSYLTRANSFERASE"/>
    <property type="match status" value="1"/>
</dbReference>
<evidence type="ECO:0000313" key="1">
    <source>
        <dbReference type="EMBL" id="MBR0656469.1"/>
    </source>
</evidence>
<keyword evidence="1" id="KW-0808">Transferase</keyword>
<dbReference type="PANTHER" id="PTHR43685:SF3">
    <property type="entry name" value="SLR2126 PROTEIN"/>
    <property type="match status" value="1"/>
</dbReference>
<proteinExistence type="predicted"/>
<dbReference type="GO" id="GO:0016740">
    <property type="term" value="F:transferase activity"/>
    <property type="evidence" value="ECO:0007669"/>
    <property type="project" value="UniProtKB-KW"/>
</dbReference>